<name>A0A386UTN1_9RHOB</name>
<evidence type="ECO:0000256" key="4">
    <source>
        <dbReference type="ARBA" id="ARBA00022553"/>
    </source>
</evidence>
<evidence type="ECO:0000313" key="16">
    <source>
        <dbReference type="EMBL" id="AYF03540.1"/>
    </source>
</evidence>
<sequence>MTEIPASDMMLAGQPIDLTNCDREPIHIPGSIQPHGCLLACDHAMRQVLHHSANAASMLNLDGAPVGRFLAEVIGGEASHALGNALSVALTGTVPQPATLFGVEINGRTLDVTAHRFDERTIIEFEPATPLPGPVLGMARTVIGRLRAAETPERLIQQAALLLQAQLGYDRVMVYELGPDGAGKVVAEAKRDCHESFRGQYFPASDIPRQARALYLRNPIRVIGDVSFAQVPILPVAQDRPLDLSYAHLRSVSPIHCEYLRNMGVAASMSVSIILDGALWGLIACHHYAPRVLSMAERAAAEMVGEFFSMQLDTLRRRRARNAEIVARRALDDLMVDASRSDDAADSLRSRLPQLAELIAAEGVGLWFDGEWTPLGNAPGRDLVGPLLRLAQDSPDGQVFHTDRLMDHLPDAPALTAQIAGVLIVPLSQRPRDFLFYFRPEAVRTLDWGGDPNKTYETGPLGDRLTPRKSFAIWKETVRDRSHPWSEADLSFAEALRISVVEVLLFNSEVLADERTRAAVRQRVLNQELNHRVKNILAIIRALVSQRPTQGETLDSYVETLRGRIQALAYAHDQAGRDDSGGLLRTLVQAELAPYSGDLSRIGVEGPEIALDARAFSVMALVLHELATNAVKYGALAAGAGRLSITWHLDDAGNCRIVWRETGVPDLVAPQRIGFGSSLVSEAVPYDLGGESGLDWRPDGVEARFTLPARFVRLAPAAAAAPRTEEPPPPEPTPAHALDGRRVMLVEDQILIAMSLEADLTDYGLVVTGIAPDSATAFEMIRRDPPELAVLDVNLRNEDSFGVAAALQDLGVPFVFATGYGGDFEPPPRFGAVPVVDKPYHISDVLSGLRQA</sequence>
<dbReference type="SUPFAM" id="SSF55785">
    <property type="entry name" value="PYP-like sensor domain (PAS domain)"/>
    <property type="match status" value="1"/>
</dbReference>
<dbReference type="InterPro" id="IPR001294">
    <property type="entry name" value="Phytochrome"/>
</dbReference>
<keyword evidence="6" id="KW-0808">Transferase</keyword>
<dbReference type="InterPro" id="IPR003018">
    <property type="entry name" value="GAF"/>
</dbReference>
<keyword evidence="3" id="KW-0600">Photoreceptor protein</keyword>
<dbReference type="GO" id="GO:0005524">
    <property type="term" value="F:ATP binding"/>
    <property type="evidence" value="ECO:0007669"/>
    <property type="project" value="UniProtKB-KW"/>
</dbReference>
<dbReference type="InterPro" id="IPR013515">
    <property type="entry name" value="Phytochrome_cen-reg"/>
</dbReference>
<keyword evidence="7" id="KW-0547">Nucleotide-binding</keyword>
<dbReference type="Proteomes" id="UP000272010">
    <property type="component" value="Plasmid pYEE2"/>
</dbReference>
<evidence type="ECO:0000256" key="12">
    <source>
        <dbReference type="PROSITE-ProRule" id="PRU00169"/>
    </source>
</evidence>
<evidence type="ECO:0000256" key="7">
    <source>
        <dbReference type="ARBA" id="ARBA00022741"/>
    </source>
</evidence>
<comment type="catalytic activity">
    <reaction evidence="1">
        <text>ATP + protein L-histidine = ADP + protein N-phospho-L-histidine.</text>
        <dbReference type="EC" id="2.7.13.3"/>
    </reaction>
</comment>
<dbReference type="SMART" id="SM00448">
    <property type="entry name" value="REC"/>
    <property type="match status" value="1"/>
</dbReference>
<dbReference type="GO" id="GO:0004673">
    <property type="term" value="F:protein histidine kinase activity"/>
    <property type="evidence" value="ECO:0007669"/>
    <property type="project" value="UniProtKB-EC"/>
</dbReference>
<dbReference type="GO" id="GO:0000160">
    <property type="term" value="P:phosphorelay signal transduction system"/>
    <property type="evidence" value="ECO:0007669"/>
    <property type="project" value="InterPro"/>
</dbReference>
<dbReference type="GO" id="GO:0006355">
    <property type="term" value="P:regulation of DNA-templated transcription"/>
    <property type="evidence" value="ECO:0007669"/>
    <property type="project" value="InterPro"/>
</dbReference>
<dbReference type="EC" id="2.7.13.3" evidence="2"/>
<feature type="domain" description="Response regulatory" evidence="15">
    <location>
        <begin position="742"/>
        <end position="852"/>
    </location>
</feature>
<feature type="region of interest" description="Disordered" evidence="13">
    <location>
        <begin position="718"/>
        <end position="737"/>
    </location>
</feature>
<dbReference type="Pfam" id="PF07536">
    <property type="entry name" value="HWE_HK"/>
    <property type="match status" value="1"/>
</dbReference>
<feature type="domain" description="Phytochrome chromophore attachment site" evidence="14">
    <location>
        <begin position="151"/>
        <end position="310"/>
    </location>
</feature>
<keyword evidence="4 12" id="KW-0597">Phosphoprotein</keyword>
<dbReference type="RefSeq" id="WP_233577851.1">
    <property type="nucleotide sequence ID" value="NZ_CP038040.1"/>
</dbReference>
<keyword evidence="9" id="KW-0067">ATP-binding</keyword>
<dbReference type="EMBL" id="CP031080">
    <property type="protein sequence ID" value="AYF03540.1"/>
    <property type="molecule type" value="Genomic_DNA"/>
</dbReference>
<keyword evidence="16" id="KW-0614">Plasmid</keyword>
<evidence type="ECO:0000256" key="11">
    <source>
        <dbReference type="ARBA" id="ARBA00023170"/>
    </source>
</evidence>
<dbReference type="InterPro" id="IPR011102">
    <property type="entry name" value="Sig_transdc_His_kinase_HWE"/>
</dbReference>
<dbReference type="Pfam" id="PF08446">
    <property type="entry name" value="PAS_2"/>
    <property type="match status" value="1"/>
</dbReference>
<dbReference type="PROSITE" id="PS50110">
    <property type="entry name" value="RESPONSE_REGULATORY"/>
    <property type="match status" value="1"/>
</dbReference>
<organism evidence="16 17">
    <name type="scientific">Paracoccus yeei</name>
    <dbReference type="NCBI Taxonomy" id="147645"/>
    <lineage>
        <taxon>Bacteria</taxon>
        <taxon>Pseudomonadati</taxon>
        <taxon>Pseudomonadota</taxon>
        <taxon>Alphaproteobacteria</taxon>
        <taxon>Rhodobacterales</taxon>
        <taxon>Paracoccaceae</taxon>
        <taxon>Paracoccus</taxon>
    </lineage>
</organism>
<dbReference type="InterPro" id="IPR013654">
    <property type="entry name" value="PAS_2"/>
</dbReference>
<gene>
    <name evidence="16" type="ORF">PY32053_04001</name>
</gene>
<dbReference type="InterPro" id="IPR029016">
    <property type="entry name" value="GAF-like_dom_sf"/>
</dbReference>
<evidence type="ECO:0000256" key="9">
    <source>
        <dbReference type="ARBA" id="ARBA00022840"/>
    </source>
</evidence>
<dbReference type="InterPro" id="IPR009219">
    <property type="entry name" value="Bactrphtchr_CheY"/>
</dbReference>
<dbReference type="PANTHER" id="PTHR41523:SF8">
    <property type="entry name" value="ETHYLENE RESPONSE SENSOR PROTEIN"/>
    <property type="match status" value="1"/>
</dbReference>
<dbReference type="InterPro" id="IPR035965">
    <property type="entry name" value="PAS-like_dom_sf"/>
</dbReference>
<dbReference type="GO" id="GO:0009584">
    <property type="term" value="P:detection of visible light"/>
    <property type="evidence" value="ECO:0007669"/>
    <property type="project" value="InterPro"/>
</dbReference>
<dbReference type="InterPro" id="IPR043150">
    <property type="entry name" value="Phytochrome_PHY_sf"/>
</dbReference>
<evidence type="ECO:0000256" key="10">
    <source>
        <dbReference type="ARBA" id="ARBA00022991"/>
    </source>
</evidence>
<dbReference type="SUPFAM" id="SSF55781">
    <property type="entry name" value="GAF domain-like"/>
    <property type="match status" value="2"/>
</dbReference>
<dbReference type="Gene3D" id="3.30.450.20">
    <property type="entry name" value="PAS domain"/>
    <property type="match status" value="1"/>
</dbReference>
<dbReference type="InterPro" id="IPR011006">
    <property type="entry name" value="CheY-like_superfamily"/>
</dbReference>
<dbReference type="SMART" id="SM00065">
    <property type="entry name" value="GAF"/>
    <property type="match status" value="1"/>
</dbReference>
<proteinExistence type="predicted"/>
<geneLocation type="plasmid" evidence="17">
    <name>pyee2</name>
</geneLocation>
<keyword evidence="5" id="KW-0716">Sensory transduction</keyword>
<dbReference type="InterPro" id="IPR016132">
    <property type="entry name" value="Phyto_chromo_attachment"/>
</dbReference>
<dbReference type="Pfam" id="PF00360">
    <property type="entry name" value="PHY"/>
    <property type="match status" value="1"/>
</dbReference>
<dbReference type="InterPro" id="IPR036890">
    <property type="entry name" value="HATPase_C_sf"/>
</dbReference>
<dbReference type="PIRSF" id="PIRSF036397">
    <property type="entry name" value="Bactrphtchrm_rec"/>
    <property type="match status" value="1"/>
</dbReference>
<evidence type="ECO:0000256" key="1">
    <source>
        <dbReference type="ARBA" id="ARBA00000085"/>
    </source>
</evidence>
<dbReference type="SUPFAM" id="SSF55874">
    <property type="entry name" value="ATPase domain of HSP90 chaperone/DNA topoisomerase II/histidine kinase"/>
    <property type="match status" value="1"/>
</dbReference>
<keyword evidence="11" id="KW-0675">Receptor</keyword>
<accession>A0A386UTN1</accession>
<dbReference type="Pfam" id="PF01590">
    <property type="entry name" value="GAF"/>
    <property type="match status" value="1"/>
</dbReference>
<protein>
    <recommendedName>
        <fullName evidence="2">histidine kinase</fullName>
        <ecNumber evidence="2">2.7.13.3</ecNumber>
    </recommendedName>
</protein>
<dbReference type="PANTHER" id="PTHR41523">
    <property type="entry name" value="TWO-COMPONENT SYSTEM SENSOR PROTEIN"/>
    <property type="match status" value="1"/>
</dbReference>
<dbReference type="Gene3D" id="3.30.450.270">
    <property type="match status" value="1"/>
</dbReference>
<dbReference type="AlphaFoldDB" id="A0A386UTN1"/>
<reference evidence="17" key="1">
    <citation type="submission" date="2018-07" db="EMBL/GenBank/DDBJ databases">
        <title>Genome Structure of the Opportunistic Pathogen Paracoccus yeei (Alphaproteobacteria) and Identification of Putative Virulence Factors.</title>
        <authorList>
            <person name="Lasek R."/>
            <person name="Szuplewska M."/>
            <person name="Mitura M."/>
            <person name="Decewicz P."/>
            <person name="Chmielowska C."/>
            <person name="Pawlot A."/>
            <person name="Sentkowska D."/>
            <person name="Czarnecki J."/>
            <person name="Bartosik D."/>
        </authorList>
    </citation>
    <scope>NUCLEOTIDE SEQUENCE [LARGE SCALE GENOMIC DNA]</scope>
    <source>
        <strain evidence="17">CCUG 32053</strain>
        <plasmid evidence="17">pyee2</plasmid>
    </source>
</reference>
<evidence type="ECO:0000256" key="5">
    <source>
        <dbReference type="ARBA" id="ARBA00022606"/>
    </source>
</evidence>
<evidence type="ECO:0000256" key="6">
    <source>
        <dbReference type="ARBA" id="ARBA00022679"/>
    </source>
</evidence>
<keyword evidence="8" id="KW-0418">Kinase</keyword>
<evidence type="ECO:0000256" key="13">
    <source>
        <dbReference type="SAM" id="MobiDB-lite"/>
    </source>
</evidence>
<dbReference type="GO" id="GO:0009881">
    <property type="term" value="F:photoreceptor activity"/>
    <property type="evidence" value="ECO:0007669"/>
    <property type="project" value="UniProtKB-KW"/>
</dbReference>
<dbReference type="Gene3D" id="3.30.565.10">
    <property type="entry name" value="Histidine kinase-like ATPase, C-terminal domain"/>
    <property type="match status" value="1"/>
</dbReference>
<evidence type="ECO:0000256" key="8">
    <source>
        <dbReference type="ARBA" id="ARBA00022777"/>
    </source>
</evidence>
<dbReference type="SMART" id="SM00911">
    <property type="entry name" value="HWE_HK"/>
    <property type="match status" value="1"/>
</dbReference>
<dbReference type="SUPFAM" id="SSF52172">
    <property type="entry name" value="CheY-like"/>
    <property type="match status" value="1"/>
</dbReference>
<evidence type="ECO:0000256" key="2">
    <source>
        <dbReference type="ARBA" id="ARBA00012438"/>
    </source>
</evidence>
<evidence type="ECO:0000313" key="17">
    <source>
        <dbReference type="Proteomes" id="UP000272010"/>
    </source>
</evidence>
<keyword evidence="10" id="KW-0157">Chromophore</keyword>
<dbReference type="PROSITE" id="PS50046">
    <property type="entry name" value="PHYTOCHROME_2"/>
    <property type="match status" value="1"/>
</dbReference>
<evidence type="ECO:0000259" key="14">
    <source>
        <dbReference type="PROSITE" id="PS50046"/>
    </source>
</evidence>
<feature type="modified residue" description="4-aspartylphosphate" evidence="12">
    <location>
        <position position="792"/>
    </location>
</feature>
<dbReference type="Gene3D" id="3.40.50.2300">
    <property type="match status" value="1"/>
</dbReference>
<dbReference type="PRINTS" id="PR01033">
    <property type="entry name" value="PHYTOCHROME"/>
</dbReference>
<evidence type="ECO:0000256" key="3">
    <source>
        <dbReference type="ARBA" id="ARBA00022543"/>
    </source>
</evidence>
<dbReference type="InterPro" id="IPR001789">
    <property type="entry name" value="Sig_transdc_resp-reg_receiver"/>
</dbReference>
<dbReference type="Gene3D" id="3.30.450.40">
    <property type="match status" value="1"/>
</dbReference>
<evidence type="ECO:0000259" key="15">
    <source>
        <dbReference type="PROSITE" id="PS50110"/>
    </source>
</evidence>